<dbReference type="EMBL" id="VSSQ01023635">
    <property type="protein sequence ID" value="MPM70707.1"/>
    <property type="molecule type" value="Genomic_DNA"/>
</dbReference>
<organism evidence="2">
    <name type="scientific">bioreactor metagenome</name>
    <dbReference type="NCBI Taxonomy" id="1076179"/>
    <lineage>
        <taxon>unclassified sequences</taxon>
        <taxon>metagenomes</taxon>
        <taxon>ecological metagenomes</taxon>
    </lineage>
</organism>
<dbReference type="AlphaFoldDB" id="A0A645C055"/>
<name>A0A645C055_9ZZZZ</name>
<evidence type="ECO:0000313" key="2">
    <source>
        <dbReference type="EMBL" id="MPM70707.1"/>
    </source>
</evidence>
<protein>
    <submittedName>
        <fullName evidence="2">Uncharacterized protein</fullName>
    </submittedName>
</protein>
<keyword evidence="1" id="KW-0472">Membrane</keyword>
<feature type="transmembrane region" description="Helical" evidence="1">
    <location>
        <begin position="13"/>
        <end position="33"/>
    </location>
</feature>
<gene>
    <name evidence="2" type="ORF">SDC9_117665</name>
</gene>
<keyword evidence="1" id="KW-1133">Transmembrane helix</keyword>
<accession>A0A645C055</accession>
<reference evidence="2" key="1">
    <citation type="submission" date="2019-08" db="EMBL/GenBank/DDBJ databases">
        <authorList>
            <person name="Kucharzyk K."/>
            <person name="Murdoch R.W."/>
            <person name="Higgins S."/>
            <person name="Loffler F."/>
        </authorList>
    </citation>
    <scope>NUCLEOTIDE SEQUENCE</scope>
</reference>
<sequence length="133" mass="14888">MAARVFASRHCGWMYKGASTFSSAVMVGMRLNAWKTMPMKRFRVLARRVSGSMLMIRSLSTTDPEVGRSMPAMIPSNVDFPEPEDPVNAIHSPFFTEKLIPFKILRVLPPIGRSRWTSFTVTIVCCSINSSSN</sequence>
<evidence type="ECO:0000256" key="1">
    <source>
        <dbReference type="SAM" id="Phobius"/>
    </source>
</evidence>
<comment type="caution">
    <text evidence="2">The sequence shown here is derived from an EMBL/GenBank/DDBJ whole genome shotgun (WGS) entry which is preliminary data.</text>
</comment>
<proteinExistence type="predicted"/>
<keyword evidence="1" id="KW-0812">Transmembrane</keyword>